<protein>
    <submittedName>
        <fullName evidence="5">Molybdopterin dehydrogenase</fullName>
    </submittedName>
</protein>
<evidence type="ECO:0000259" key="3">
    <source>
        <dbReference type="PROSITE" id="PS51387"/>
    </source>
</evidence>
<accession>A0A850HJU1</accession>
<dbReference type="InterPro" id="IPR005107">
    <property type="entry name" value="CO_DH_flav_C"/>
</dbReference>
<name>A0A850HJU1_9FIRM</name>
<reference evidence="6 7" key="1">
    <citation type="journal article" date="2020" name="Cell Host Microbe">
        <title>Functional and Genomic Variation between Human-Derived Isolates of Lachnospiraceae Reveals Inter- and Intra-Species Diversity.</title>
        <authorList>
            <person name="Sorbara M.T."/>
            <person name="Littmann E.R."/>
            <person name="Fontana E."/>
            <person name="Moody T.U."/>
            <person name="Kohout C.E."/>
            <person name="Gjonbalaj M."/>
            <person name="Eaton V."/>
            <person name="Seok R."/>
            <person name="Leiner I.M."/>
            <person name="Pamer E.G."/>
        </authorList>
    </citation>
    <scope>NUCLEOTIDE SEQUENCE [LARGE SCALE GENOMIC DNA]</scope>
    <source>
        <strain evidence="5 6">MSK.17.11</strain>
        <strain evidence="4 7">MSK.17.38</strain>
    </source>
</reference>
<sequence>MITIQNYRKVEDLAEAYELNQKKANRIVGGMMWLRMSKGRVQTAIDLSGLGLDTIEEDEQEFRIGCMTTLRQLELHEGLQKYFGGAVRESVRHIVGTQFRNGATVGGSIFGRFGFSDVLTCFLAMDSYVELYQGGIVPLREFVRMERDRDILVRLIVKKDGRKAVCLSERACSTDFPILVCAVSISEGRVEVAIGARPMKAEVVTLAEMAEDQALAELTEDKIEELAEKAAESFRFGSNMRGSAQYRQHLAYVLVKRGLKKLWKEEA</sequence>
<evidence type="ECO:0000313" key="7">
    <source>
        <dbReference type="Proteomes" id="UP000701680"/>
    </source>
</evidence>
<proteinExistence type="predicted"/>
<dbReference type="RefSeq" id="WP_173814908.1">
    <property type="nucleotide sequence ID" value="NZ_JAAITX010000006.1"/>
</dbReference>
<dbReference type="Pfam" id="PF00941">
    <property type="entry name" value="FAD_binding_5"/>
    <property type="match status" value="1"/>
</dbReference>
<gene>
    <name evidence="5" type="ORF">G5A66_09505</name>
    <name evidence="4" type="ORF">G5A75_09530</name>
</gene>
<evidence type="ECO:0000256" key="2">
    <source>
        <dbReference type="ARBA" id="ARBA00023002"/>
    </source>
</evidence>
<dbReference type="Gene3D" id="3.30.390.50">
    <property type="entry name" value="CO dehydrogenase flavoprotein, C-terminal domain"/>
    <property type="match status" value="1"/>
</dbReference>
<organism evidence="5 6">
    <name type="scientific">Dorea phocaeensis</name>
    <dbReference type="NCBI Taxonomy" id="2040291"/>
    <lineage>
        <taxon>Bacteria</taxon>
        <taxon>Bacillati</taxon>
        <taxon>Bacillota</taxon>
        <taxon>Clostridia</taxon>
        <taxon>Lachnospirales</taxon>
        <taxon>Lachnospiraceae</taxon>
        <taxon>Dorea</taxon>
    </lineage>
</organism>
<keyword evidence="6" id="KW-1185">Reference proteome</keyword>
<dbReference type="PANTHER" id="PTHR42659">
    <property type="entry name" value="XANTHINE DEHYDROGENASE SUBUNIT C-RELATED"/>
    <property type="match status" value="1"/>
</dbReference>
<keyword evidence="1" id="KW-0285">Flavoprotein</keyword>
<dbReference type="PROSITE" id="PS51387">
    <property type="entry name" value="FAD_PCMH"/>
    <property type="match status" value="1"/>
</dbReference>
<dbReference type="Proteomes" id="UP000528555">
    <property type="component" value="Unassembled WGS sequence"/>
</dbReference>
<reference evidence="5" key="2">
    <citation type="submission" date="2020-02" db="EMBL/GenBank/DDBJ databases">
        <authorList>
            <person name="Littmann E."/>
            <person name="Sorbara M."/>
        </authorList>
    </citation>
    <scope>NUCLEOTIDE SEQUENCE</scope>
    <source>
        <strain evidence="5">MSK.17.11</strain>
        <strain evidence="4">MSK.17.38</strain>
    </source>
</reference>
<dbReference type="GO" id="GO:0016491">
    <property type="term" value="F:oxidoreductase activity"/>
    <property type="evidence" value="ECO:0007669"/>
    <property type="project" value="UniProtKB-KW"/>
</dbReference>
<dbReference type="PANTHER" id="PTHR42659:SF9">
    <property type="entry name" value="XANTHINE DEHYDROGENASE FAD-BINDING SUBUNIT XDHB-RELATED"/>
    <property type="match status" value="1"/>
</dbReference>
<dbReference type="GO" id="GO:0071949">
    <property type="term" value="F:FAD binding"/>
    <property type="evidence" value="ECO:0007669"/>
    <property type="project" value="InterPro"/>
</dbReference>
<dbReference type="InterPro" id="IPR051312">
    <property type="entry name" value="Diverse_Substr_Oxidored"/>
</dbReference>
<evidence type="ECO:0000256" key="1">
    <source>
        <dbReference type="ARBA" id="ARBA00022630"/>
    </source>
</evidence>
<dbReference type="Pfam" id="PF03450">
    <property type="entry name" value="CO_deh_flav_C"/>
    <property type="match status" value="1"/>
</dbReference>
<evidence type="ECO:0000313" key="5">
    <source>
        <dbReference type="EMBL" id="NVH58874.1"/>
    </source>
</evidence>
<dbReference type="InterPro" id="IPR036683">
    <property type="entry name" value="CO_DH_flav_C_dom_sf"/>
</dbReference>
<dbReference type="AlphaFoldDB" id="A0A850HJU1"/>
<dbReference type="SMART" id="SM01092">
    <property type="entry name" value="CO_deh_flav_C"/>
    <property type="match status" value="1"/>
</dbReference>
<dbReference type="InterPro" id="IPR016169">
    <property type="entry name" value="FAD-bd_PCMH_sub2"/>
</dbReference>
<dbReference type="SUPFAM" id="SSF56176">
    <property type="entry name" value="FAD-binding/transporter-associated domain-like"/>
    <property type="match status" value="1"/>
</dbReference>
<dbReference type="Gene3D" id="3.30.465.10">
    <property type="match status" value="1"/>
</dbReference>
<evidence type="ECO:0000313" key="6">
    <source>
        <dbReference type="Proteomes" id="UP000528555"/>
    </source>
</evidence>
<dbReference type="Proteomes" id="UP000701680">
    <property type="component" value="Unassembled WGS sequence"/>
</dbReference>
<feature type="domain" description="FAD-binding PCMH-type" evidence="3">
    <location>
        <begin position="1"/>
        <end position="162"/>
    </location>
</feature>
<dbReference type="SUPFAM" id="SSF55447">
    <property type="entry name" value="CO dehydrogenase flavoprotein C-terminal domain-like"/>
    <property type="match status" value="1"/>
</dbReference>
<keyword evidence="2" id="KW-0560">Oxidoreductase</keyword>
<dbReference type="EMBL" id="JAAITX010000006">
    <property type="protein sequence ID" value="NVH58874.1"/>
    <property type="molecule type" value="Genomic_DNA"/>
</dbReference>
<dbReference type="InterPro" id="IPR036318">
    <property type="entry name" value="FAD-bd_PCMH-like_sf"/>
</dbReference>
<dbReference type="InterPro" id="IPR016166">
    <property type="entry name" value="FAD-bd_PCMH"/>
</dbReference>
<comment type="caution">
    <text evidence="5">The sequence shown here is derived from an EMBL/GenBank/DDBJ whole genome shotgun (WGS) entry which is preliminary data.</text>
</comment>
<dbReference type="EMBL" id="JAAIUO010000006">
    <property type="protein sequence ID" value="NSK15101.1"/>
    <property type="molecule type" value="Genomic_DNA"/>
</dbReference>
<dbReference type="InterPro" id="IPR002346">
    <property type="entry name" value="Mopterin_DH_FAD-bd"/>
</dbReference>
<evidence type="ECO:0000313" key="4">
    <source>
        <dbReference type="EMBL" id="NSK15101.1"/>
    </source>
</evidence>